<protein>
    <submittedName>
        <fullName evidence="1">Uncharacterized protein</fullName>
    </submittedName>
</protein>
<dbReference type="EMBL" id="RXIC02000022">
    <property type="protein sequence ID" value="KAB1216528.1"/>
    <property type="molecule type" value="Genomic_DNA"/>
</dbReference>
<evidence type="ECO:0000313" key="1">
    <source>
        <dbReference type="EMBL" id="KAB1216528.1"/>
    </source>
</evidence>
<dbReference type="Proteomes" id="UP000516437">
    <property type="component" value="Chromosome 4"/>
</dbReference>
<accession>A0A6A1VY88</accession>
<evidence type="ECO:0000313" key="2">
    <source>
        <dbReference type="Proteomes" id="UP000516437"/>
    </source>
</evidence>
<comment type="caution">
    <text evidence="1">The sequence shown here is derived from an EMBL/GenBank/DDBJ whole genome shotgun (WGS) entry which is preliminary data.</text>
</comment>
<keyword evidence="2" id="KW-1185">Reference proteome</keyword>
<dbReference type="AlphaFoldDB" id="A0A6A1VY88"/>
<sequence length="128" mass="14145">MKKRKLWVTVLIIGGVQLPLWVSGWPLEHKAIGEPLLDVLVRWTAQDYPGGRGVRRTNLSLGEKGSFRVLSLPCAPHSSDSHLRMGDKKLGSEGEDLPYLVPLYIADSVGLITSSLHLIDFTPTDDED</sequence>
<gene>
    <name evidence="1" type="ORF">CJ030_MR4G023059</name>
</gene>
<organism evidence="1 2">
    <name type="scientific">Morella rubra</name>
    <name type="common">Chinese bayberry</name>
    <dbReference type="NCBI Taxonomy" id="262757"/>
    <lineage>
        <taxon>Eukaryota</taxon>
        <taxon>Viridiplantae</taxon>
        <taxon>Streptophyta</taxon>
        <taxon>Embryophyta</taxon>
        <taxon>Tracheophyta</taxon>
        <taxon>Spermatophyta</taxon>
        <taxon>Magnoliopsida</taxon>
        <taxon>eudicotyledons</taxon>
        <taxon>Gunneridae</taxon>
        <taxon>Pentapetalae</taxon>
        <taxon>rosids</taxon>
        <taxon>fabids</taxon>
        <taxon>Fagales</taxon>
        <taxon>Myricaceae</taxon>
        <taxon>Morella</taxon>
    </lineage>
</organism>
<reference evidence="1 2" key="1">
    <citation type="journal article" date="2019" name="Plant Biotechnol. J.">
        <title>The red bayberry genome and genetic basis of sex determination.</title>
        <authorList>
            <person name="Jia H.M."/>
            <person name="Jia H.J."/>
            <person name="Cai Q.L."/>
            <person name="Wang Y."/>
            <person name="Zhao H.B."/>
            <person name="Yang W.F."/>
            <person name="Wang G.Y."/>
            <person name="Li Y.H."/>
            <person name="Zhan D.L."/>
            <person name="Shen Y.T."/>
            <person name="Niu Q.F."/>
            <person name="Chang L."/>
            <person name="Qiu J."/>
            <person name="Zhao L."/>
            <person name="Xie H.B."/>
            <person name="Fu W.Y."/>
            <person name="Jin J."/>
            <person name="Li X.W."/>
            <person name="Jiao Y."/>
            <person name="Zhou C.C."/>
            <person name="Tu T."/>
            <person name="Chai C.Y."/>
            <person name="Gao J.L."/>
            <person name="Fan L.J."/>
            <person name="van de Weg E."/>
            <person name="Wang J.Y."/>
            <person name="Gao Z.S."/>
        </authorList>
    </citation>
    <scope>NUCLEOTIDE SEQUENCE [LARGE SCALE GENOMIC DNA]</scope>
    <source>
        <tissue evidence="1">Leaves</tissue>
    </source>
</reference>
<proteinExistence type="predicted"/>
<name>A0A6A1VY88_9ROSI</name>